<accession>H8I4A4</accession>
<dbReference type="PANTHER" id="PTHR21716">
    <property type="entry name" value="TRANSMEMBRANE PROTEIN"/>
    <property type="match status" value="1"/>
</dbReference>
<comment type="subcellular location">
    <subcellularLocation>
        <location evidence="1">Membrane</location>
        <topology evidence="1">Multi-pass membrane protein</topology>
    </subcellularLocation>
</comment>
<dbReference type="AlphaFoldDB" id="H8I4A4"/>
<evidence type="ECO:0000313" key="8">
    <source>
        <dbReference type="Proteomes" id="UP000005233"/>
    </source>
</evidence>
<dbReference type="eggNOG" id="arCOG02642">
    <property type="taxonomic scope" value="Archaea"/>
</dbReference>
<feature type="transmembrane region" description="Helical" evidence="6">
    <location>
        <begin position="232"/>
        <end position="254"/>
    </location>
</feature>
<organism evidence="7 8">
    <name type="scientific">Methanocella conradii (strain DSM 24694 / JCM 17849 / CGMCC 1.5162 / HZ254)</name>
    <dbReference type="NCBI Taxonomy" id="1041930"/>
    <lineage>
        <taxon>Archaea</taxon>
        <taxon>Methanobacteriati</taxon>
        <taxon>Methanobacteriota</taxon>
        <taxon>Stenosarchaea group</taxon>
        <taxon>Methanomicrobia</taxon>
        <taxon>Methanocellales</taxon>
        <taxon>Methanocellaceae</taxon>
        <taxon>Methanocella</taxon>
    </lineage>
</organism>
<dbReference type="EMBL" id="CP003243">
    <property type="protein sequence ID" value="AFC99661.1"/>
    <property type="molecule type" value="Genomic_DNA"/>
</dbReference>
<dbReference type="RefSeq" id="WP_014405499.1">
    <property type="nucleotide sequence ID" value="NC_017034.1"/>
</dbReference>
<evidence type="ECO:0000256" key="5">
    <source>
        <dbReference type="ARBA" id="ARBA00023136"/>
    </source>
</evidence>
<keyword evidence="4 6" id="KW-1133">Transmembrane helix</keyword>
<evidence type="ECO:0000256" key="6">
    <source>
        <dbReference type="SAM" id="Phobius"/>
    </source>
</evidence>
<feature type="transmembrane region" description="Helical" evidence="6">
    <location>
        <begin position="200"/>
        <end position="226"/>
    </location>
</feature>
<dbReference type="STRING" id="1041930.Mtc_0901"/>
<comment type="similarity">
    <text evidence="2">Belongs to the autoinducer-2 exporter (AI-2E) (TC 2.A.86) family.</text>
</comment>
<protein>
    <submittedName>
        <fullName evidence="7">Permease</fullName>
    </submittedName>
</protein>
<reference evidence="7 8" key="1">
    <citation type="journal article" date="2012" name="J. Bacteriol.">
        <title>Complete genome sequence of a thermophilic methanogen, Methanocella conradii HZ254, isolated from Chinese rice field soil.</title>
        <authorList>
            <person name="Lu Z."/>
            <person name="Lu Y."/>
        </authorList>
    </citation>
    <scope>NUCLEOTIDE SEQUENCE [LARGE SCALE GENOMIC DNA]</scope>
    <source>
        <strain evidence="8">DSM 24694 / JCM 17849 / CGMCC 1.5162 / HZ254</strain>
    </source>
</reference>
<evidence type="ECO:0000256" key="1">
    <source>
        <dbReference type="ARBA" id="ARBA00004141"/>
    </source>
</evidence>
<evidence type="ECO:0000256" key="3">
    <source>
        <dbReference type="ARBA" id="ARBA00022692"/>
    </source>
</evidence>
<gene>
    <name evidence="7" type="ordered locus">Mtc_0901</name>
</gene>
<dbReference type="Proteomes" id="UP000005233">
    <property type="component" value="Chromosome"/>
</dbReference>
<name>H8I4A4_METCZ</name>
<dbReference type="GeneID" id="11971025"/>
<proteinExistence type="inferred from homology"/>
<keyword evidence="8" id="KW-1185">Reference proteome</keyword>
<dbReference type="Pfam" id="PF01594">
    <property type="entry name" value="AI-2E_transport"/>
    <property type="match status" value="1"/>
</dbReference>
<evidence type="ECO:0000256" key="2">
    <source>
        <dbReference type="ARBA" id="ARBA00009773"/>
    </source>
</evidence>
<feature type="transmembrane region" description="Helical" evidence="6">
    <location>
        <begin position="15"/>
        <end position="34"/>
    </location>
</feature>
<feature type="transmembrane region" description="Helical" evidence="6">
    <location>
        <begin position="67"/>
        <end position="89"/>
    </location>
</feature>
<dbReference type="GO" id="GO:0016020">
    <property type="term" value="C:membrane"/>
    <property type="evidence" value="ECO:0007669"/>
    <property type="project" value="UniProtKB-SubCell"/>
</dbReference>
<evidence type="ECO:0000313" key="7">
    <source>
        <dbReference type="EMBL" id="AFC99661.1"/>
    </source>
</evidence>
<keyword evidence="3 6" id="KW-0812">Transmembrane</keyword>
<evidence type="ECO:0000256" key="4">
    <source>
        <dbReference type="ARBA" id="ARBA00022989"/>
    </source>
</evidence>
<dbReference type="InterPro" id="IPR002549">
    <property type="entry name" value="AI-2E-like"/>
</dbReference>
<feature type="transmembrane region" description="Helical" evidence="6">
    <location>
        <begin position="147"/>
        <end position="168"/>
    </location>
</feature>
<feature type="transmembrane region" description="Helical" evidence="6">
    <location>
        <begin position="302"/>
        <end position="334"/>
    </location>
</feature>
<dbReference type="KEGG" id="mez:Mtc_0901"/>
<keyword evidence="5 6" id="KW-0472">Membrane</keyword>
<sequence>MSLESRFEDIYKNRFMLAAILLIVAVSLAAIYYIMPLADGIIFGVFFFFVTRPIKEYLDKYTKFSPYIATFCILIPLIAIIIYGIIAVATEVRWAAGHGAELTAILDQTEERLGLPFDLNEAVSEALKNLYDYSITLLKSLPIRSTVSSAVSLAMNALISLFVCFYLLKDGRGFVRSLKELTPDSQRPVLDAFLAEADCILSGIFTGTFYTALFVAAGSLIIFTAFNIPYKALFTAFVFIAAMVPILSGMMVFLPLTLYVYLYRSPLIAALFLGTAVVFVYLPPDFIIRPYLINRASNLHPLLTILAFIGGGVAAGLSGFFAAPMAVGLVTAAYRTYKKKVKGDESLH</sequence>
<dbReference type="OrthoDB" id="137390at2157"/>
<feature type="transmembrane region" description="Helical" evidence="6">
    <location>
        <begin position="261"/>
        <end position="282"/>
    </location>
</feature>
<dbReference type="HOGENOM" id="CLU_041771_3_0_2"/>
<dbReference type="PANTHER" id="PTHR21716:SF4">
    <property type="entry name" value="TRANSMEMBRANE PROTEIN 245"/>
    <property type="match status" value="1"/>
</dbReference>